<feature type="transmembrane region" description="Helical" evidence="1">
    <location>
        <begin position="415"/>
        <end position="446"/>
    </location>
</feature>
<dbReference type="Pfam" id="PF03413">
    <property type="entry name" value="PepSY"/>
    <property type="match status" value="2"/>
</dbReference>
<dbReference type="AlphaFoldDB" id="A0A4R2RDX3"/>
<sequence>MKKLEESQSIDQGQSSYSQKTIYRSIWRWHFYAGIIFAPLLIMLALTGALYLFKPQIEGYLYQDYYQVKAGAKALTPSEQIGKVEKQYPGATIKSFRPGEESTRSTEVEIINQNSSSTIFVDPYNGKILGSLSKEDRFFSIVEKLHGELMIGDIGDRLVELTACWAIILIITGLYLWWPRDRKSIYGTIIPRFRRGRQGWRDWHSVTGFWLSSFIVLLVFTGLPWSGVWGETINKIATSTQTGYPKGLWDGAPQSTIPTKDVAEVSWAAENMPVPNSNQRNGYSALSVEQVIKIANEKKVHSGYVVNFPQGEKGVYTVSVSPPSPEDQATLHIDQYNGKVLADLRFTDYGIMAKAISIGIALHEGRYFGIGNQLIGLITCLGLVGITIAGMVMWWKRRPKGKFGAPSRVPNQKMLKSIAVIVVLLGIFLPLAGISILFVLLLDWLVIKRVRALREFFGE</sequence>
<name>A0A4R2RDX3_9BACL</name>
<evidence type="ECO:0000259" key="2">
    <source>
        <dbReference type="Pfam" id="PF03413"/>
    </source>
</evidence>
<dbReference type="RefSeq" id="WP_243649567.1">
    <property type="nucleotide sequence ID" value="NZ_SLXV01000066.1"/>
</dbReference>
<feature type="transmembrane region" description="Helical" evidence="1">
    <location>
        <begin position="158"/>
        <end position="178"/>
    </location>
</feature>
<feature type="transmembrane region" description="Helical" evidence="1">
    <location>
        <begin position="29"/>
        <end position="53"/>
    </location>
</feature>
<dbReference type="InterPro" id="IPR025711">
    <property type="entry name" value="PepSY"/>
</dbReference>
<organism evidence="3 4">
    <name type="scientific">Baia soyae</name>
    <dbReference type="NCBI Taxonomy" id="1544746"/>
    <lineage>
        <taxon>Bacteria</taxon>
        <taxon>Bacillati</taxon>
        <taxon>Bacillota</taxon>
        <taxon>Bacilli</taxon>
        <taxon>Bacillales</taxon>
        <taxon>Thermoactinomycetaceae</taxon>
        <taxon>Baia</taxon>
    </lineage>
</organism>
<keyword evidence="4" id="KW-1185">Reference proteome</keyword>
<comment type="caution">
    <text evidence="3">The sequence shown here is derived from an EMBL/GenBank/DDBJ whole genome shotgun (WGS) entry which is preliminary data.</text>
</comment>
<dbReference type="PANTHER" id="PTHR34219">
    <property type="entry name" value="IRON-REGULATED INNER MEMBRANE PROTEIN-RELATED"/>
    <property type="match status" value="1"/>
</dbReference>
<feature type="domain" description="PepSY" evidence="2">
    <location>
        <begin position="75"/>
        <end position="131"/>
    </location>
</feature>
<feature type="transmembrane region" description="Helical" evidence="1">
    <location>
        <begin position="374"/>
        <end position="395"/>
    </location>
</feature>
<dbReference type="InterPro" id="IPR005625">
    <property type="entry name" value="PepSY-ass_TM"/>
</dbReference>
<accession>A0A4R2RDX3</accession>
<keyword evidence="1" id="KW-1133">Transmembrane helix</keyword>
<evidence type="ECO:0000256" key="1">
    <source>
        <dbReference type="SAM" id="Phobius"/>
    </source>
</evidence>
<dbReference type="Proteomes" id="UP000294746">
    <property type="component" value="Unassembled WGS sequence"/>
</dbReference>
<dbReference type="PANTHER" id="PTHR34219:SF1">
    <property type="entry name" value="PEPSY DOMAIN-CONTAINING PROTEIN"/>
    <property type="match status" value="1"/>
</dbReference>
<feature type="transmembrane region" description="Helical" evidence="1">
    <location>
        <begin position="209"/>
        <end position="229"/>
    </location>
</feature>
<evidence type="ECO:0000313" key="4">
    <source>
        <dbReference type="Proteomes" id="UP000294746"/>
    </source>
</evidence>
<keyword evidence="1" id="KW-0812">Transmembrane</keyword>
<keyword evidence="1" id="KW-0472">Membrane</keyword>
<dbReference type="Pfam" id="PF03929">
    <property type="entry name" value="PepSY_TM"/>
    <property type="match status" value="1"/>
</dbReference>
<evidence type="ECO:0000313" key="3">
    <source>
        <dbReference type="EMBL" id="TCP61003.1"/>
    </source>
</evidence>
<dbReference type="EMBL" id="SLXV01000066">
    <property type="protein sequence ID" value="TCP61003.1"/>
    <property type="molecule type" value="Genomic_DNA"/>
</dbReference>
<protein>
    <submittedName>
        <fullName evidence="3">Putative iron-regulated membrane protein</fullName>
    </submittedName>
</protein>
<proteinExistence type="predicted"/>
<reference evidence="3 4" key="1">
    <citation type="submission" date="2019-03" db="EMBL/GenBank/DDBJ databases">
        <title>Genomic Encyclopedia of Type Strains, Phase IV (KMG-IV): sequencing the most valuable type-strain genomes for metagenomic binning, comparative biology and taxonomic classification.</title>
        <authorList>
            <person name="Goeker M."/>
        </authorList>
    </citation>
    <scope>NUCLEOTIDE SEQUENCE [LARGE SCALE GENOMIC DNA]</scope>
    <source>
        <strain evidence="3 4">DSM 46831</strain>
    </source>
</reference>
<feature type="domain" description="PepSY" evidence="2">
    <location>
        <begin position="285"/>
        <end position="343"/>
    </location>
</feature>
<gene>
    <name evidence="3" type="ORF">EDD57_1664</name>
</gene>